<protein>
    <submittedName>
        <fullName evidence="2">Uncharacterized protein</fullName>
    </submittedName>
</protein>
<dbReference type="RefSeq" id="XP_056582694.1">
    <property type="nucleotide sequence ID" value="XM_056718559.1"/>
</dbReference>
<accession>A0A9W9SUS7</accession>
<reference evidence="2" key="2">
    <citation type="journal article" date="2023" name="IMA Fungus">
        <title>Comparative genomic study of the Penicillium genus elucidates a diverse pangenome and 15 lateral gene transfer events.</title>
        <authorList>
            <person name="Petersen C."/>
            <person name="Sorensen T."/>
            <person name="Nielsen M.R."/>
            <person name="Sondergaard T.E."/>
            <person name="Sorensen J.L."/>
            <person name="Fitzpatrick D.A."/>
            <person name="Frisvad J.C."/>
            <person name="Nielsen K.L."/>
        </authorList>
    </citation>
    <scope>NUCLEOTIDE SEQUENCE</scope>
    <source>
        <strain evidence="2">IBT 3081</strain>
    </source>
</reference>
<sequence length="93" mass="10615">MLYIVYSPYGVYGYDKQNMKIEHSIVSSGTKSPLSPPQFYDRSLGERAEFKCCTLTILPCPIKARRRSTGRFARHSDQRVGRHVTSTGQAPRY</sequence>
<name>A0A9W9SUS7_9EURO</name>
<dbReference type="AlphaFoldDB" id="A0A9W9SUS7"/>
<keyword evidence="3" id="KW-1185">Reference proteome</keyword>
<dbReference type="OrthoDB" id="4340081at2759"/>
<proteinExistence type="predicted"/>
<organism evidence="2 3">
    <name type="scientific">Penicillium concentricum</name>
    <dbReference type="NCBI Taxonomy" id="293559"/>
    <lineage>
        <taxon>Eukaryota</taxon>
        <taxon>Fungi</taxon>
        <taxon>Dikarya</taxon>
        <taxon>Ascomycota</taxon>
        <taxon>Pezizomycotina</taxon>
        <taxon>Eurotiomycetes</taxon>
        <taxon>Eurotiomycetidae</taxon>
        <taxon>Eurotiales</taxon>
        <taxon>Aspergillaceae</taxon>
        <taxon>Penicillium</taxon>
    </lineage>
</organism>
<dbReference type="GeneID" id="81457742"/>
<reference evidence="2" key="1">
    <citation type="submission" date="2022-12" db="EMBL/GenBank/DDBJ databases">
        <authorList>
            <person name="Petersen C."/>
        </authorList>
    </citation>
    <scope>NUCLEOTIDE SEQUENCE</scope>
    <source>
        <strain evidence="2">IBT 3081</strain>
    </source>
</reference>
<dbReference type="EMBL" id="JAPZBT010000001">
    <property type="protein sequence ID" value="KAJ5382918.1"/>
    <property type="molecule type" value="Genomic_DNA"/>
</dbReference>
<evidence type="ECO:0000313" key="3">
    <source>
        <dbReference type="Proteomes" id="UP001147752"/>
    </source>
</evidence>
<comment type="caution">
    <text evidence="2">The sequence shown here is derived from an EMBL/GenBank/DDBJ whole genome shotgun (WGS) entry which is preliminary data.</text>
</comment>
<gene>
    <name evidence="2" type="ORF">N7517_000829</name>
</gene>
<dbReference type="Proteomes" id="UP001147752">
    <property type="component" value="Unassembled WGS sequence"/>
</dbReference>
<feature type="compositionally biased region" description="Polar residues" evidence="1">
    <location>
        <begin position="84"/>
        <end position="93"/>
    </location>
</feature>
<feature type="region of interest" description="Disordered" evidence="1">
    <location>
        <begin position="68"/>
        <end position="93"/>
    </location>
</feature>
<evidence type="ECO:0000313" key="2">
    <source>
        <dbReference type="EMBL" id="KAJ5382918.1"/>
    </source>
</evidence>
<evidence type="ECO:0000256" key="1">
    <source>
        <dbReference type="SAM" id="MobiDB-lite"/>
    </source>
</evidence>